<evidence type="ECO:0000313" key="7">
    <source>
        <dbReference type="EMBL" id="EZA48819.1"/>
    </source>
</evidence>
<comment type="similarity">
    <text evidence="2 6">Belongs to the TVP23 family.</text>
</comment>
<comment type="subcellular location">
    <subcellularLocation>
        <location evidence="1 6">Membrane</location>
        <topology evidence="1 6">Multi-pass membrane protein</topology>
    </subcellularLocation>
</comment>
<keyword evidence="3 6" id="KW-0812">Transmembrane</keyword>
<name>A0A026W180_OOCBI</name>
<dbReference type="AlphaFoldDB" id="A0A026W180"/>
<keyword evidence="8" id="KW-1185">Reference proteome</keyword>
<evidence type="ECO:0000256" key="1">
    <source>
        <dbReference type="ARBA" id="ARBA00004141"/>
    </source>
</evidence>
<dbReference type="InterPro" id="IPR008564">
    <property type="entry name" value="TVP23-like"/>
</dbReference>
<dbReference type="OrthoDB" id="2151161at2759"/>
<dbReference type="PANTHER" id="PTHR13019">
    <property type="entry name" value="GOLGI APPARATUS MEMBRANE PROTEIN TVP23"/>
    <property type="match status" value="1"/>
</dbReference>
<dbReference type="Pfam" id="PF05832">
    <property type="entry name" value="DUF846"/>
    <property type="match status" value="1"/>
</dbReference>
<evidence type="ECO:0000256" key="2">
    <source>
        <dbReference type="ARBA" id="ARBA00005467"/>
    </source>
</evidence>
<feature type="transmembrane region" description="Helical" evidence="6">
    <location>
        <begin position="141"/>
        <end position="160"/>
    </location>
</feature>
<keyword evidence="5 6" id="KW-0472">Membrane</keyword>
<accession>A0A026W180</accession>
<protein>
    <recommendedName>
        <fullName evidence="6">Golgi apparatus membrane protein TVP23 homolog</fullName>
    </recommendedName>
</protein>
<dbReference type="STRING" id="2015173.A0A026W180"/>
<evidence type="ECO:0000256" key="6">
    <source>
        <dbReference type="RuleBase" id="RU361206"/>
    </source>
</evidence>
<organism evidence="7 8">
    <name type="scientific">Ooceraea biroi</name>
    <name type="common">Clonal raider ant</name>
    <name type="synonym">Cerapachys biroi</name>
    <dbReference type="NCBI Taxonomy" id="2015173"/>
    <lineage>
        <taxon>Eukaryota</taxon>
        <taxon>Metazoa</taxon>
        <taxon>Ecdysozoa</taxon>
        <taxon>Arthropoda</taxon>
        <taxon>Hexapoda</taxon>
        <taxon>Insecta</taxon>
        <taxon>Pterygota</taxon>
        <taxon>Neoptera</taxon>
        <taxon>Endopterygota</taxon>
        <taxon>Hymenoptera</taxon>
        <taxon>Apocrita</taxon>
        <taxon>Aculeata</taxon>
        <taxon>Formicoidea</taxon>
        <taxon>Formicidae</taxon>
        <taxon>Dorylinae</taxon>
        <taxon>Ooceraea</taxon>
    </lineage>
</organism>
<keyword evidence="4 6" id="KW-1133">Transmembrane helix</keyword>
<dbReference type="EMBL" id="KK107570">
    <property type="protein sequence ID" value="EZA48819.1"/>
    <property type="molecule type" value="Genomic_DNA"/>
</dbReference>
<evidence type="ECO:0000313" key="8">
    <source>
        <dbReference type="Proteomes" id="UP000053097"/>
    </source>
</evidence>
<dbReference type="GO" id="GO:0009306">
    <property type="term" value="P:protein secretion"/>
    <property type="evidence" value="ECO:0007669"/>
    <property type="project" value="TreeGrafter"/>
</dbReference>
<dbReference type="GO" id="GO:0000139">
    <property type="term" value="C:Golgi membrane"/>
    <property type="evidence" value="ECO:0007669"/>
    <property type="project" value="TreeGrafter"/>
</dbReference>
<dbReference type="Proteomes" id="UP000053097">
    <property type="component" value="Unassembled WGS sequence"/>
</dbReference>
<evidence type="ECO:0000256" key="3">
    <source>
        <dbReference type="ARBA" id="ARBA00022692"/>
    </source>
</evidence>
<reference evidence="7 8" key="1">
    <citation type="journal article" date="2014" name="Curr. Biol.">
        <title>The genome of the clonal raider ant Cerapachys biroi.</title>
        <authorList>
            <person name="Oxley P.R."/>
            <person name="Ji L."/>
            <person name="Fetter-Pruneda I."/>
            <person name="McKenzie S.K."/>
            <person name="Li C."/>
            <person name="Hu H."/>
            <person name="Zhang G."/>
            <person name="Kronauer D.J."/>
        </authorList>
    </citation>
    <scope>NUCLEOTIDE SEQUENCE [LARGE SCALE GENOMIC DNA]</scope>
</reference>
<gene>
    <name evidence="7" type="ORF">X777_12735</name>
</gene>
<feature type="transmembrane region" description="Helical" evidence="6">
    <location>
        <begin position="31"/>
        <end position="62"/>
    </location>
</feature>
<evidence type="ECO:0000256" key="5">
    <source>
        <dbReference type="ARBA" id="ARBA00023136"/>
    </source>
</evidence>
<dbReference type="PANTHER" id="PTHR13019:SF25">
    <property type="entry name" value="GOLGI APPARATUS MEMBRANE PROTEIN TVP23 HOMOLOG"/>
    <property type="match status" value="1"/>
</dbReference>
<dbReference type="GO" id="GO:0016192">
    <property type="term" value="P:vesicle-mediated transport"/>
    <property type="evidence" value="ECO:0007669"/>
    <property type="project" value="TreeGrafter"/>
</dbReference>
<proteinExistence type="inferred from homology"/>
<evidence type="ECO:0000256" key="4">
    <source>
        <dbReference type="ARBA" id="ARBA00022989"/>
    </source>
</evidence>
<feature type="transmembrane region" description="Helical" evidence="6">
    <location>
        <begin position="114"/>
        <end position="135"/>
    </location>
</feature>
<sequence length="395" mass="44242">MDDDTIAFGEEEEAVQNANKLKHPYVTLFHLAFRIAAITVYMLCGLFSNSFIASFVTVVLLLSMDFWTVKNITGRLMVGLRWWNYVDDDGKSHWIFESKKGAQQNRINAAEARIFWLALILCPLFWSILFIAALFTFKFKWLLLVSIAIVLNSANLYGYVKCKMGNDQNISTTTSDFIRKQVFQNGDAILSRSGIERYQLLSWAHRNAVARECEYCLGGEMYKSIIPLFLRLLTENREKKMKGTGKKSVFHDPLSDVAVITGISPLAEDICGLIARETFLSTRNIRCGESAQNFSIGTVLVAEAMIGRVGEGNIHTRGRLIGGFTPHQSARTRHDLGRAFSAPSLPHPAWSCRRIEFGAAGFPRGLNIGNEALEHRASTAWANLSQLADKGWSAF</sequence>